<keyword evidence="4" id="KW-0472">Membrane</keyword>
<dbReference type="CDD" id="cd06438">
    <property type="entry name" value="EpsO_like"/>
    <property type="match status" value="1"/>
</dbReference>
<dbReference type="Proteomes" id="UP000006810">
    <property type="component" value="Chromosome"/>
</dbReference>
<comment type="similarity">
    <text evidence="1">Belongs to the glycosyltransferase 2 family.</text>
</comment>
<evidence type="ECO:0000256" key="2">
    <source>
        <dbReference type="ARBA" id="ARBA00022676"/>
    </source>
</evidence>
<dbReference type="GO" id="GO:0016757">
    <property type="term" value="F:glycosyltransferase activity"/>
    <property type="evidence" value="ECO:0007669"/>
    <property type="project" value="UniProtKB-KW"/>
</dbReference>
<feature type="transmembrane region" description="Helical" evidence="4">
    <location>
        <begin position="387"/>
        <end position="407"/>
    </location>
</feature>
<reference evidence="5 6" key="1">
    <citation type="journal article" date="2009" name="Curr. Microbiol.">
        <title>Molecular cloning and expression of a novel cholinephosphotransferase involved in glycoglycerophospholipid biosynthesis of Mycoplasma fermentans.</title>
        <authorList>
            <person name="Ishida N."/>
            <person name="Irikura D."/>
            <person name="Matsuda K."/>
            <person name="Sato S."/>
            <person name="Asano K."/>
        </authorList>
    </citation>
    <scope>NUCLEOTIDE SEQUENCE [LARGE SCALE GENOMIC DNA]</scope>
    <source>
        <strain evidence="6">ATCC 19989 / NBRC 14854 / NCTC 10117 / PG18</strain>
    </source>
</reference>
<keyword evidence="3" id="KW-0808">Transferase</keyword>
<gene>
    <name evidence="5" type="ordered locus">MBIO_0639</name>
</gene>
<accession>C4XFI2</accession>
<keyword evidence="2" id="KW-0328">Glycosyltransferase</keyword>
<evidence type="ECO:0000256" key="4">
    <source>
        <dbReference type="SAM" id="Phobius"/>
    </source>
</evidence>
<dbReference type="Pfam" id="PF13641">
    <property type="entry name" value="Glyco_tranf_2_3"/>
    <property type="match status" value="1"/>
</dbReference>
<sequence>MVMVYQNVVYIVMPIIVAIFLIFSFQYWFVLFFGLFAKPVKFKTQTQKLKYGIVICARNEEKVIAELVKSIKNSQYDQDKLQTFVIAHNCTDKTAEKARNAGAIVYEYSNSSERTKGYALKKIFEFIEQDYGIQSFDGYHIFDADNIVDSLYFEKMNDAFLHYDKKNVITSFRNTKNFGKSIQTINYGLMFMFHTTIESNARMKFKMSSKILGSGFLISNEMVKDGWNITIPSDDSDFTVEQISEGKNVKYCDEAMFYDEQPTKFKDMWRQRLRWVFGNRIVWRKRFKSLIKNIFSSKKEDDKKISKSSSIDILFMISPISFIGFLILLLNILLVSLGPIFGANATQMWIDWAISFSISHAIIYLILFVIGIITYARGRKRVQRVPWWKMIISLFIWPLFLALYFPLQIVAIFKNINKFNWTQIEHNKNI</sequence>
<evidence type="ECO:0008006" key="7">
    <source>
        <dbReference type="Google" id="ProtNLM"/>
    </source>
</evidence>
<feature type="transmembrane region" description="Helical" evidence="4">
    <location>
        <begin position="12"/>
        <end position="37"/>
    </location>
</feature>
<dbReference type="InterPro" id="IPR029044">
    <property type="entry name" value="Nucleotide-diphossugar_trans"/>
</dbReference>
<evidence type="ECO:0000256" key="3">
    <source>
        <dbReference type="ARBA" id="ARBA00022679"/>
    </source>
</evidence>
<dbReference type="PANTHER" id="PTHR43630">
    <property type="entry name" value="POLY-BETA-1,6-N-ACETYL-D-GLUCOSAMINE SYNTHASE"/>
    <property type="match status" value="1"/>
</dbReference>
<feature type="transmembrane region" description="Helical" evidence="4">
    <location>
        <begin position="352"/>
        <end position="375"/>
    </location>
</feature>
<name>C4XFI2_MYCFP</name>
<keyword evidence="6" id="KW-1185">Reference proteome</keyword>
<dbReference type="PANTHER" id="PTHR43630:SF1">
    <property type="entry name" value="POLY-BETA-1,6-N-ACETYL-D-GLUCOSAMINE SYNTHASE"/>
    <property type="match status" value="1"/>
</dbReference>
<dbReference type="EMBL" id="AP009608">
    <property type="protein sequence ID" value="BAH69904.1"/>
    <property type="molecule type" value="Genomic_DNA"/>
</dbReference>
<protein>
    <recommendedName>
        <fullName evidence="7">Glycosyltransferase</fullName>
    </recommendedName>
</protein>
<dbReference type="Gene3D" id="3.90.550.10">
    <property type="entry name" value="Spore Coat Polysaccharide Biosynthesis Protein SpsA, Chain A"/>
    <property type="match status" value="1"/>
</dbReference>
<dbReference type="KEGG" id="mfp:MBIO_0639"/>
<proteinExistence type="inferred from homology"/>
<evidence type="ECO:0000313" key="5">
    <source>
        <dbReference type="EMBL" id="BAH69904.1"/>
    </source>
</evidence>
<dbReference type="HOGENOM" id="CLU_023978_1_0_14"/>
<dbReference type="eggNOG" id="COG1215">
    <property type="taxonomic scope" value="Bacteria"/>
</dbReference>
<feature type="transmembrane region" description="Helical" evidence="4">
    <location>
        <begin position="313"/>
        <end position="340"/>
    </location>
</feature>
<keyword evidence="4" id="KW-1133">Transmembrane helix</keyword>
<dbReference type="SMR" id="C4XFI2"/>
<evidence type="ECO:0000256" key="1">
    <source>
        <dbReference type="ARBA" id="ARBA00006739"/>
    </source>
</evidence>
<dbReference type="CAZy" id="GT2">
    <property type="family name" value="Glycosyltransferase Family 2"/>
</dbReference>
<dbReference type="SUPFAM" id="SSF53448">
    <property type="entry name" value="Nucleotide-diphospho-sugar transferases"/>
    <property type="match status" value="1"/>
</dbReference>
<keyword evidence="4" id="KW-0812">Transmembrane</keyword>
<dbReference type="PATRIC" id="fig|496833.3.peg.230"/>
<organism evidence="5 6">
    <name type="scientific">Mycoplasmopsis fermentans (strain ATCC 19989 / NBRC 14854 / NCTC 10117 / PG18)</name>
    <name type="common">Mycoplasma fermentans</name>
    <dbReference type="NCBI Taxonomy" id="496833"/>
    <lineage>
        <taxon>Bacteria</taxon>
        <taxon>Bacillati</taxon>
        <taxon>Mycoplasmatota</taxon>
        <taxon>Mycoplasmoidales</taxon>
        <taxon>Metamycoplasmataceae</taxon>
        <taxon>Mycoplasmopsis</taxon>
    </lineage>
</organism>
<dbReference type="AlphaFoldDB" id="C4XFI2"/>
<evidence type="ECO:0000313" key="6">
    <source>
        <dbReference type="Proteomes" id="UP000006810"/>
    </source>
</evidence>